<evidence type="ECO:0000256" key="1">
    <source>
        <dbReference type="SAM" id="SignalP"/>
    </source>
</evidence>
<keyword evidence="1" id="KW-0732">Signal</keyword>
<accession>A0A5C6FMM1</accession>
<evidence type="ECO:0000313" key="2">
    <source>
        <dbReference type="EMBL" id="TWU62402.1"/>
    </source>
</evidence>
<evidence type="ECO:0008006" key="4">
    <source>
        <dbReference type="Google" id="ProtNLM"/>
    </source>
</evidence>
<dbReference type="EMBL" id="SJPZ01000002">
    <property type="protein sequence ID" value="TWU62402.1"/>
    <property type="molecule type" value="Genomic_DNA"/>
</dbReference>
<name>A0A5C6FMM1_9PLAN</name>
<dbReference type="PANTHER" id="PTHR43737:SF1">
    <property type="entry name" value="DUF1501 DOMAIN-CONTAINING PROTEIN"/>
    <property type="match status" value="1"/>
</dbReference>
<feature type="signal peptide" evidence="1">
    <location>
        <begin position="1"/>
        <end position="25"/>
    </location>
</feature>
<organism evidence="2 3">
    <name type="scientific">Crateriforma conspicua</name>
    <dbReference type="NCBI Taxonomy" id="2527996"/>
    <lineage>
        <taxon>Bacteria</taxon>
        <taxon>Pseudomonadati</taxon>
        <taxon>Planctomycetota</taxon>
        <taxon>Planctomycetia</taxon>
        <taxon>Planctomycetales</taxon>
        <taxon>Planctomycetaceae</taxon>
        <taxon>Crateriforma</taxon>
    </lineage>
</organism>
<evidence type="ECO:0000313" key="3">
    <source>
        <dbReference type="Proteomes" id="UP000316476"/>
    </source>
</evidence>
<dbReference type="PROSITE" id="PS51318">
    <property type="entry name" value="TAT"/>
    <property type="match status" value="1"/>
</dbReference>
<dbReference type="InterPro" id="IPR017850">
    <property type="entry name" value="Alkaline_phosphatase_core_sf"/>
</dbReference>
<feature type="chain" id="PRO_5022899836" description="DUF1501 domain-containing protein" evidence="1">
    <location>
        <begin position="26"/>
        <end position="422"/>
    </location>
</feature>
<dbReference type="AlphaFoldDB" id="A0A5C6FMM1"/>
<dbReference type="InterPro" id="IPR010869">
    <property type="entry name" value="DUF1501"/>
</dbReference>
<dbReference type="RefSeq" id="WP_146415100.1">
    <property type="nucleotide sequence ID" value="NZ_SJPZ01000002.1"/>
</dbReference>
<dbReference type="Proteomes" id="UP000316476">
    <property type="component" value="Unassembled WGS sequence"/>
</dbReference>
<dbReference type="Pfam" id="PF07394">
    <property type="entry name" value="DUF1501"/>
    <property type="match status" value="1"/>
</dbReference>
<dbReference type="InterPro" id="IPR006311">
    <property type="entry name" value="TAT_signal"/>
</dbReference>
<gene>
    <name evidence="2" type="ORF">V7x_41320</name>
</gene>
<reference evidence="2 3" key="1">
    <citation type="submission" date="2019-02" db="EMBL/GenBank/DDBJ databases">
        <title>Deep-cultivation of Planctomycetes and their phenomic and genomic characterization uncovers novel biology.</title>
        <authorList>
            <person name="Wiegand S."/>
            <person name="Jogler M."/>
            <person name="Boedeker C."/>
            <person name="Pinto D."/>
            <person name="Vollmers J."/>
            <person name="Rivas-Marin E."/>
            <person name="Kohn T."/>
            <person name="Peeters S.H."/>
            <person name="Heuer A."/>
            <person name="Rast P."/>
            <person name="Oberbeckmann S."/>
            <person name="Bunk B."/>
            <person name="Jeske O."/>
            <person name="Meyerdierks A."/>
            <person name="Storesund J.E."/>
            <person name="Kallscheuer N."/>
            <person name="Luecker S."/>
            <person name="Lage O.M."/>
            <person name="Pohl T."/>
            <person name="Merkel B.J."/>
            <person name="Hornburger P."/>
            <person name="Mueller R.-W."/>
            <person name="Bruemmer F."/>
            <person name="Labrenz M."/>
            <person name="Spormann A.M."/>
            <person name="Op Den Camp H."/>
            <person name="Overmann J."/>
            <person name="Amann R."/>
            <person name="Jetten M.S.M."/>
            <person name="Mascher T."/>
            <person name="Medema M.H."/>
            <person name="Devos D.P."/>
            <person name="Kaster A.-K."/>
            <person name="Ovreas L."/>
            <person name="Rohde M."/>
            <person name="Galperin M.Y."/>
            <person name="Jogler C."/>
        </authorList>
    </citation>
    <scope>NUCLEOTIDE SEQUENCE [LARGE SCALE GENOMIC DNA]</scope>
    <source>
        <strain evidence="2 3">V7</strain>
    </source>
</reference>
<dbReference type="OrthoDB" id="127333at2"/>
<dbReference type="PANTHER" id="PTHR43737">
    <property type="entry name" value="BLL7424 PROTEIN"/>
    <property type="match status" value="1"/>
</dbReference>
<comment type="caution">
    <text evidence="2">The sequence shown here is derived from an EMBL/GenBank/DDBJ whole genome shotgun (WGS) entry which is preliminary data.</text>
</comment>
<sequence precursor="true">MFFTTPTGMTRRHFISHLAGSSAMAASAMTLGSAIGANADSLRKNRKSAILLWMGGGPSTIDLWDLKPGAPTGGPFKPIGTTGDVQICEHLPKVAQQMQHLSIVRSMSTREADHNRGRYYMHTGFVPNPNIEHPTYGSVISHELMHQRPELEIPPFVSVGGSSGGPGFLGMAWSPFSVTSDGRVRNLEMRLDDQRLRQRVAALDLIESGFIRRTRDTPAGEHAKVLDKTVALMTSDQMKAFDVDSEPEAMKERYGTNRFGQGCLLARRLVEAGVPFVEVDLGGWDNHQGIHATLRDQRLPVLDQAMSALVEDLNQRGMWQDTVVLWMGEFGRTPRINQNAGRDHFARAWSCVVGGGSLRGGIAVGQTNADGTAVDTEPYSSEDLMSTVCHGLGISTDKTFTSKNGRPMKIAGGGKLITELTA</sequence>
<protein>
    <recommendedName>
        <fullName evidence="4">DUF1501 domain-containing protein</fullName>
    </recommendedName>
</protein>
<dbReference type="SUPFAM" id="SSF53649">
    <property type="entry name" value="Alkaline phosphatase-like"/>
    <property type="match status" value="1"/>
</dbReference>
<proteinExistence type="predicted"/>